<dbReference type="PANTHER" id="PTHR15131:SF3">
    <property type="entry name" value="SNRNA-ACTIVATING PROTEIN COMPLEX SUBUNIT 1"/>
    <property type="match status" value="1"/>
</dbReference>
<keyword evidence="3" id="KW-1185">Reference proteome</keyword>
<sequence length="204" mass="23555">MDKAFYFTAMPKLLSFRTKKNMHDKTEMKSEFRDPTDRVAMINPDEFLEEAKNVHDHYQKMKCLISRDQSQPDRAINLIKDDFPTNFKNIFLEYQQWQKNKMESFLATAVEEGIVETGHSSQESEGSERARALADIKSRSYSTVASASKSRRHRQVKLESSESGSDHGKKTSPRAKKARQKLQPREKKETLQTRGSLPVVKLIT</sequence>
<reference evidence="2 3" key="1">
    <citation type="journal article" date="2022" name="Gigascience">
        <title>A chromosome-level genome assembly and annotation of the desert horned lizard, Phrynosoma platyrhinos, provides insight into chromosomal rearrangements among reptiles.</title>
        <authorList>
            <person name="Koochekian N."/>
            <person name="Ascanio A."/>
            <person name="Farleigh K."/>
            <person name="Card D.C."/>
            <person name="Schield D.R."/>
            <person name="Castoe T.A."/>
            <person name="Jezkova T."/>
        </authorList>
    </citation>
    <scope>NUCLEOTIDE SEQUENCE [LARGE SCALE GENOMIC DNA]</scope>
    <source>
        <strain evidence="2">NK-2021</strain>
    </source>
</reference>
<comment type="caution">
    <text evidence="2">The sequence shown here is derived from an EMBL/GenBank/DDBJ whole genome shotgun (WGS) entry which is preliminary data.</text>
</comment>
<proteinExistence type="predicted"/>
<organism evidence="2 3">
    <name type="scientific">Phrynosoma platyrhinos</name>
    <name type="common">Desert horned lizard</name>
    <dbReference type="NCBI Taxonomy" id="52577"/>
    <lineage>
        <taxon>Eukaryota</taxon>
        <taxon>Metazoa</taxon>
        <taxon>Chordata</taxon>
        <taxon>Craniata</taxon>
        <taxon>Vertebrata</taxon>
        <taxon>Euteleostomi</taxon>
        <taxon>Lepidosauria</taxon>
        <taxon>Squamata</taxon>
        <taxon>Bifurcata</taxon>
        <taxon>Unidentata</taxon>
        <taxon>Episquamata</taxon>
        <taxon>Toxicofera</taxon>
        <taxon>Iguania</taxon>
        <taxon>Phrynosomatidae</taxon>
        <taxon>Phrynosomatinae</taxon>
        <taxon>Phrynosoma</taxon>
    </lineage>
</organism>
<dbReference type="Pfam" id="PF09808">
    <property type="entry name" value="SNAPC1"/>
    <property type="match status" value="1"/>
</dbReference>
<accession>A0ABQ7SSP7</accession>
<feature type="region of interest" description="Disordered" evidence="1">
    <location>
        <begin position="141"/>
        <end position="204"/>
    </location>
</feature>
<evidence type="ECO:0000313" key="2">
    <source>
        <dbReference type="EMBL" id="KAH0620297.1"/>
    </source>
</evidence>
<evidence type="ECO:0000313" key="3">
    <source>
        <dbReference type="Proteomes" id="UP000826234"/>
    </source>
</evidence>
<feature type="compositionally biased region" description="Basic residues" evidence="1">
    <location>
        <begin position="170"/>
        <end position="182"/>
    </location>
</feature>
<feature type="compositionally biased region" description="Basic and acidic residues" evidence="1">
    <location>
        <begin position="156"/>
        <end position="169"/>
    </location>
</feature>
<dbReference type="PANTHER" id="PTHR15131">
    <property type="entry name" value="SMALL NUCLEAR RNA ACTIVATING COMPLEX, POLYPEPTIDE 1"/>
    <property type="match status" value="1"/>
</dbReference>
<dbReference type="InterPro" id="IPR019188">
    <property type="entry name" value="SNAPC1"/>
</dbReference>
<gene>
    <name evidence="2" type="ORF">JD844_020488</name>
</gene>
<dbReference type="Proteomes" id="UP000826234">
    <property type="component" value="Unassembled WGS sequence"/>
</dbReference>
<protein>
    <submittedName>
        <fullName evidence="2">Uncharacterized protein</fullName>
    </submittedName>
</protein>
<name>A0ABQ7SSP7_PHRPL</name>
<dbReference type="EMBL" id="JAIPUX010003289">
    <property type="protein sequence ID" value="KAH0620297.1"/>
    <property type="molecule type" value="Genomic_DNA"/>
</dbReference>
<evidence type="ECO:0000256" key="1">
    <source>
        <dbReference type="SAM" id="MobiDB-lite"/>
    </source>
</evidence>